<evidence type="ECO:0000256" key="5">
    <source>
        <dbReference type="ARBA" id="ARBA00022676"/>
    </source>
</evidence>
<dbReference type="SUPFAM" id="SSF49899">
    <property type="entry name" value="Concanavalin A-like lectins/glucanases"/>
    <property type="match status" value="1"/>
</dbReference>
<dbReference type="OMA" id="GIWIEEM"/>
<reference evidence="16" key="1">
    <citation type="journal article" date="2016" name="Nature">
        <title>The genome of the seagrass Zostera marina reveals angiosperm adaptation to the sea.</title>
        <authorList>
            <person name="Olsen J.L."/>
            <person name="Rouze P."/>
            <person name="Verhelst B."/>
            <person name="Lin Y.-C."/>
            <person name="Bayer T."/>
            <person name="Collen J."/>
            <person name="Dattolo E."/>
            <person name="De Paoli E."/>
            <person name="Dittami S."/>
            <person name="Maumus F."/>
            <person name="Michel G."/>
            <person name="Kersting A."/>
            <person name="Lauritano C."/>
            <person name="Lohaus R."/>
            <person name="Toepel M."/>
            <person name="Tonon T."/>
            <person name="Vanneste K."/>
            <person name="Amirebrahimi M."/>
            <person name="Brakel J."/>
            <person name="Bostroem C."/>
            <person name="Chovatia M."/>
            <person name="Grimwood J."/>
            <person name="Jenkins J.W."/>
            <person name="Jueterbock A."/>
            <person name="Mraz A."/>
            <person name="Stam W.T."/>
            <person name="Tice H."/>
            <person name="Bornberg-Bauer E."/>
            <person name="Green P.J."/>
            <person name="Pearson G.A."/>
            <person name="Procaccini G."/>
            <person name="Duarte C.M."/>
            <person name="Schmutz J."/>
            <person name="Reusch T.B.H."/>
            <person name="Van de Peer Y."/>
        </authorList>
    </citation>
    <scope>NUCLEOTIDE SEQUENCE [LARGE SCALE GENOMIC DNA]</scope>
    <source>
        <strain evidence="16">cv. Finnish</strain>
    </source>
</reference>
<dbReference type="Gene3D" id="2.60.120.200">
    <property type="match status" value="1"/>
</dbReference>
<dbReference type="SMART" id="SM00908">
    <property type="entry name" value="Gal-bind_lectin"/>
    <property type="match status" value="1"/>
</dbReference>
<evidence type="ECO:0000256" key="3">
    <source>
        <dbReference type="ARBA" id="ARBA00004922"/>
    </source>
</evidence>
<dbReference type="InterPro" id="IPR029044">
    <property type="entry name" value="Nucleotide-diphossugar_trans"/>
</dbReference>
<protein>
    <submittedName>
        <fullName evidence="15">Beta-1,3-galactosyltransferase 15</fullName>
    </submittedName>
</protein>
<dbReference type="UniPathway" id="UPA00378"/>
<dbReference type="GO" id="GO:0008378">
    <property type="term" value="F:galactosyltransferase activity"/>
    <property type="evidence" value="ECO:0000318"/>
    <property type="project" value="GO_Central"/>
</dbReference>
<dbReference type="OrthoDB" id="2139606at2759"/>
<evidence type="ECO:0000256" key="6">
    <source>
        <dbReference type="ARBA" id="ARBA00022679"/>
    </source>
</evidence>
<dbReference type="Pfam" id="PF01762">
    <property type="entry name" value="Galactosyl_T"/>
    <property type="match status" value="1"/>
</dbReference>
<comment type="pathway">
    <text evidence="3">Protein modification; protein glycosylation.</text>
</comment>
<dbReference type="CDD" id="cd00070">
    <property type="entry name" value="GLECT"/>
    <property type="match status" value="1"/>
</dbReference>
<keyword evidence="5 15" id="KW-0328">Glycosyltransferase</keyword>
<feature type="transmembrane region" description="Helical" evidence="13">
    <location>
        <begin position="20"/>
        <end position="39"/>
    </location>
</feature>
<dbReference type="Proteomes" id="UP000036987">
    <property type="component" value="Unassembled WGS sequence"/>
</dbReference>
<dbReference type="SMART" id="SM00276">
    <property type="entry name" value="GLECT"/>
    <property type="match status" value="1"/>
</dbReference>
<dbReference type="STRING" id="29655.A0A0K9PN53"/>
<keyword evidence="6 15" id="KW-0808">Transferase</keyword>
<comment type="cofactor">
    <cofactor evidence="1">
        <name>Mn(2+)</name>
        <dbReference type="ChEBI" id="CHEBI:29035"/>
    </cofactor>
</comment>
<dbReference type="PANTHER" id="PTHR11214:SF263">
    <property type="entry name" value="BETA-1,3-GALACTOSYLTRANSFERASE GALT1-LIKE"/>
    <property type="match status" value="1"/>
</dbReference>
<dbReference type="InterPro" id="IPR001079">
    <property type="entry name" value="Galectin_CRD"/>
</dbReference>
<dbReference type="PANTHER" id="PTHR11214">
    <property type="entry name" value="BETA-1,3-N-ACETYLGLUCOSAMINYLTRANSFERASE"/>
    <property type="match status" value="1"/>
</dbReference>
<keyword evidence="7 13" id="KW-0812">Transmembrane</keyword>
<comment type="similarity">
    <text evidence="4">Belongs to the glycosyltransferase 31 family.</text>
</comment>
<evidence type="ECO:0000313" key="16">
    <source>
        <dbReference type="Proteomes" id="UP000036987"/>
    </source>
</evidence>
<gene>
    <name evidence="15" type="ORF">ZOSMA_20G01130</name>
</gene>
<dbReference type="PROSITE" id="PS51304">
    <property type="entry name" value="GALECTIN"/>
    <property type="match status" value="1"/>
</dbReference>
<dbReference type="SUPFAM" id="SSF53448">
    <property type="entry name" value="Nucleotide-diphospho-sugar transferases"/>
    <property type="match status" value="1"/>
</dbReference>
<organism evidence="15 16">
    <name type="scientific">Zostera marina</name>
    <name type="common">Eelgrass</name>
    <dbReference type="NCBI Taxonomy" id="29655"/>
    <lineage>
        <taxon>Eukaryota</taxon>
        <taxon>Viridiplantae</taxon>
        <taxon>Streptophyta</taxon>
        <taxon>Embryophyta</taxon>
        <taxon>Tracheophyta</taxon>
        <taxon>Spermatophyta</taxon>
        <taxon>Magnoliopsida</taxon>
        <taxon>Liliopsida</taxon>
        <taxon>Zosteraceae</taxon>
        <taxon>Zostera</taxon>
    </lineage>
</organism>
<evidence type="ECO:0000259" key="14">
    <source>
        <dbReference type="PROSITE" id="PS51304"/>
    </source>
</evidence>
<dbReference type="Pfam" id="PF00337">
    <property type="entry name" value="Gal-bind_lectin"/>
    <property type="match status" value="1"/>
</dbReference>
<comment type="caution">
    <text evidence="15">The sequence shown here is derived from an EMBL/GenBank/DDBJ whole genome shotgun (WGS) entry which is preliminary data.</text>
</comment>
<accession>A0A0K9PN53</accession>
<keyword evidence="16" id="KW-1185">Reference proteome</keyword>
<dbReference type="GO" id="GO:0000139">
    <property type="term" value="C:Golgi membrane"/>
    <property type="evidence" value="ECO:0000318"/>
    <property type="project" value="GO_Central"/>
</dbReference>
<comment type="subcellular location">
    <subcellularLocation>
        <location evidence="2">Golgi apparatus membrane</location>
        <topology evidence="2">Single-pass type II membrane protein</topology>
    </subcellularLocation>
</comment>
<name>A0A0K9PN53_ZOSMR</name>
<dbReference type="EMBL" id="LFYR01000757">
    <property type="protein sequence ID" value="KMZ69635.1"/>
    <property type="molecule type" value="Genomic_DNA"/>
</dbReference>
<dbReference type="InterPro" id="IPR002659">
    <property type="entry name" value="Glyco_trans_31"/>
</dbReference>
<evidence type="ECO:0000256" key="4">
    <source>
        <dbReference type="ARBA" id="ARBA00008661"/>
    </source>
</evidence>
<evidence type="ECO:0000256" key="7">
    <source>
        <dbReference type="ARBA" id="ARBA00022692"/>
    </source>
</evidence>
<keyword evidence="12" id="KW-0464">Manganese</keyword>
<evidence type="ECO:0000256" key="13">
    <source>
        <dbReference type="SAM" id="Phobius"/>
    </source>
</evidence>
<evidence type="ECO:0000256" key="2">
    <source>
        <dbReference type="ARBA" id="ARBA00004323"/>
    </source>
</evidence>
<keyword evidence="10" id="KW-0333">Golgi apparatus</keyword>
<keyword evidence="9 13" id="KW-1133">Transmembrane helix</keyword>
<evidence type="ECO:0000256" key="11">
    <source>
        <dbReference type="ARBA" id="ARBA00023136"/>
    </source>
</evidence>
<proteinExistence type="inferred from homology"/>
<dbReference type="GO" id="GO:0030246">
    <property type="term" value="F:carbohydrate binding"/>
    <property type="evidence" value="ECO:0007669"/>
    <property type="project" value="InterPro"/>
</dbReference>
<dbReference type="Gene3D" id="3.90.550.50">
    <property type="match status" value="1"/>
</dbReference>
<evidence type="ECO:0000256" key="12">
    <source>
        <dbReference type="ARBA" id="ARBA00023211"/>
    </source>
</evidence>
<feature type="domain" description="Galectin" evidence="14">
    <location>
        <begin position="139"/>
        <end position="308"/>
    </location>
</feature>
<evidence type="ECO:0000256" key="1">
    <source>
        <dbReference type="ARBA" id="ARBA00001936"/>
    </source>
</evidence>
<keyword evidence="8" id="KW-0735">Signal-anchor</keyword>
<evidence type="ECO:0000256" key="10">
    <source>
        <dbReference type="ARBA" id="ARBA00023034"/>
    </source>
</evidence>
<dbReference type="AlphaFoldDB" id="A0A0K9PN53"/>
<dbReference type="InterPro" id="IPR013320">
    <property type="entry name" value="ConA-like_dom_sf"/>
</dbReference>
<evidence type="ECO:0000256" key="9">
    <source>
        <dbReference type="ARBA" id="ARBA00022989"/>
    </source>
</evidence>
<sequence length="587" mass="66502">MKIVGGGVIVFLCPHKKMKMVLSGGVIVFFLTTAFFLRYGHLFQNDYLVVPIDDHLLLNFSMEQNPTLQTWIHMEMGNLVNQSRYLPNAEEAYWEGAKVWKTLKDSIEKKKRFDGNITKTHCPMSMRKMNSFVFNDGVFKFNIPCGLVQGSSITLIATPGVLHGNFHIDLAGATLPDEPKPPIILHYNVQLHGDMTTGDPIIVQNTWTASQDWGAEERCPDSNEVKDVEMCNKILNSRNSSNSKKKGNFPFKQGYLAIATLRVGHEGIRMIVDGEHITSFAYRKNLEPWLVSELRISGDIKLTSIFATGLPVSEELDSLVDLEKLKASPLPPHKDLVLFIGIISSANNFNHRMAIRRTWLQYVALNKSGSVAARFFVGLHKKQMVNEELWNEAQIYGDIQLMPFIDYYSLLTWKTIGICIYGTNVVSAKYILKTDDDSFVRVDQILNSLKTIGTTSGLLYGFITSNSQPDRTNGSNWYVSSEEWPDTTYPPWAHGPGYVISRDIADDVYERQKHRTLRIIIMEDVAMGIWIAETKKKGKKVNYVNEERIDLGGCEHDGFVIAHYQGPRNMLCLWNKLIETNQATCCK</sequence>
<evidence type="ECO:0000313" key="15">
    <source>
        <dbReference type="EMBL" id="KMZ69635.1"/>
    </source>
</evidence>
<dbReference type="GO" id="GO:1901137">
    <property type="term" value="P:carbohydrate derivative biosynthetic process"/>
    <property type="evidence" value="ECO:0007669"/>
    <property type="project" value="UniProtKB-ARBA"/>
</dbReference>
<evidence type="ECO:0000256" key="8">
    <source>
        <dbReference type="ARBA" id="ARBA00022968"/>
    </source>
</evidence>
<keyword evidence="11 13" id="KW-0472">Membrane</keyword>